<evidence type="ECO:0000256" key="7">
    <source>
        <dbReference type="ARBA" id="ARBA00023136"/>
    </source>
</evidence>
<dbReference type="OrthoDB" id="9775035at2"/>
<dbReference type="PANTHER" id="PTHR33908:SF3">
    <property type="entry name" value="UNDECAPRENYL PHOSPHATE-ALPHA-4-AMINO-4-DEOXY-L-ARABINOSE ARABINOSYL TRANSFERASE"/>
    <property type="match status" value="1"/>
</dbReference>
<proteinExistence type="predicted"/>
<feature type="transmembrane region" description="Helical" evidence="8">
    <location>
        <begin position="360"/>
        <end position="381"/>
    </location>
</feature>
<feature type="transmembrane region" description="Helical" evidence="8">
    <location>
        <begin position="161"/>
        <end position="194"/>
    </location>
</feature>
<keyword evidence="11" id="KW-1185">Reference proteome</keyword>
<keyword evidence="3" id="KW-0328">Glycosyltransferase</keyword>
<dbReference type="GO" id="GO:0009103">
    <property type="term" value="P:lipopolysaccharide biosynthetic process"/>
    <property type="evidence" value="ECO:0007669"/>
    <property type="project" value="UniProtKB-ARBA"/>
</dbReference>
<evidence type="ECO:0000256" key="2">
    <source>
        <dbReference type="ARBA" id="ARBA00022475"/>
    </source>
</evidence>
<evidence type="ECO:0000313" key="11">
    <source>
        <dbReference type="Proteomes" id="UP000005856"/>
    </source>
</evidence>
<evidence type="ECO:0000256" key="5">
    <source>
        <dbReference type="ARBA" id="ARBA00022692"/>
    </source>
</evidence>
<dbReference type="STRING" id="443152.MDG893_09981"/>
<dbReference type="eggNOG" id="COG1807">
    <property type="taxonomic scope" value="Bacteria"/>
</dbReference>
<evidence type="ECO:0000256" key="1">
    <source>
        <dbReference type="ARBA" id="ARBA00004651"/>
    </source>
</evidence>
<comment type="caution">
    <text evidence="10">The sequence shown here is derived from an EMBL/GenBank/DDBJ whole genome shotgun (WGS) entry which is preliminary data.</text>
</comment>
<dbReference type="PANTHER" id="PTHR33908">
    <property type="entry name" value="MANNOSYLTRANSFERASE YKCB-RELATED"/>
    <property type="match status" value="1"/>
</dbReference>
<keyword evidence="2" id="KW-1003">Cell membrane</keyword>
<feature type="domain" description="ArnT-like N-terminal" evidence="9">
    <location>
        <begin position="30"/>
        <end position="236"/>
    </location>
</feature>
<evidence type="ECO:0000259" key="9">
    <source>
        <dbReference type="Pfam" id="PF02366"/>
    </source>
</evidence>
<dbReference type="InterPro" id="IPR003342">
    <property type="entry name" value="ArnT-like_N"/>
</dbReference>
<dbReference type="Proteomes" id="UP000005856">
    <property type="component" value="Unassembled WGS sequence"/>
</dbReference>
<evidence type="ECO:0000313" key="10">
    <source>
        <dbReference type="EMBL" id="EDM49520.1"/>
    </source>
</evidence>
<keyword evidence="5 8" id="KW-0812">Transmembrane</keyword>
<organism evidence="10 11">
    <name type="scientific">Marinobacter algicola DG893</name>
    <dbReference type="NCBI Taxonomy" id="443152"/>
    <lineage>
        <taxon>Bacteria</taxon>
        <taxon>Pseudomonadati</taxon>
        <taxon>Pseudomonadota</taxon>
        <taxon>Gammaproteobacteria</taxon>
        <taxon>Pseudomonadales</taxon>
        <taxon>Marinobacteraceae</taxon>
        <taxon>Marinobacter</taxon>
    </lineage>
</organism>
<dbReference type="GO" id="GO:0000030">
    <property type="term" value="F:mannosyltransferase activity"/>
    <property type="evidence" value="ECO:0007669"/>
    <property type="project" value="InterPro"/>
</dbReference>
<dbReference type="GO" id="GO:0005886">
    <property type="term" value="C:plasma membrane"/>
    <property type="evidence" value="ECO:0007669"/>
    <property type="project" value="UniProtKB-SubCell"/>
</dbReference>
<evidence type="ECO:0000256" key="8">
    <source>
        <dbReference type="SAM" id="Phobius"/>
    </source>
</evidence>
<gene>
    <name evidence="10" type="ORF">MDG893_09981</name>
</gene>
<keyword evidence="7 8" id="KW-0472">Membrane</keyword>
<feature type="transmembrane region" description="Helical" evidence="8">
    <location>
        <begin position="125"/>
        <end position="155"/>
    </location>
</feature>
<comment type="subcellular location">
    <subcellularLocation>
        <location evidence="1">Cell membrane</location>
        <topology evidence="1">Multi-pass membrane protein</topology>
    </subcellularLocation>
</comment>
<evidence type="ECO:0000256" key="6">
    <source>
        <dbReference type="ARBA" id="ARBA00022989"/>
    </source>
</evidence>
<keyword evidence="4" id="KW-0808">Transferase</keyword>
<keyword evidence="6 8" id="KW-1133">Transmembrane helix</keyword>
<dbReference type="GO" id="GO:0010041">
    <property type="term" value="P:response to iron(III) ion"/>
    <property type="evidence" value="ECO:0007669"/>
    <property type="project" value="TreeGrafter"/>
</dbReference>
<accession>A6EUM1</accession>
<protein>
    <recommendedName>
        <fullName evidence="9">ArnT-like N-terminal domain-containing protein</fullName>
    </recommendedName>
</protein>
<feature type="transmembrane region" description="Helical" evidence="8">
    <location>
        <begin position="328"/>
        <end position="348"/>
    </location>
</feature>
<feature type="transmembrane region" description="Helical" evidence="8">
    <location>
        <begin position="301"/>
        <end position="322"/>
    </location>
</feature>
<dbReference type="AlphaFoldDB" id="A6EUM1"/>
<sequence length="508" mass="57083">MSKRFNLWLLVLAAVLISRFIGMAFFPFADTTEPRYAEIARWMAETGDWITPWFEPGVPFWGKPPLSFWAQAAAIKVLGLSEFSLRLPSWLATIAMVWLVWRLARQIWDVQTAKWSSLVFATMALTYISAGAVMTDSFLALGTTLALVSFCLVMSGERGPWQWLFFIGVVIGLLSKGPLAVVLIGIPIVSWLLLFRQEVGSLRKLPWWRGSVLTILLAGPWYVLAELKTPGFLDYFIVGEHIRRFLDPGWAGDLYGSAHDQPKGMIWVFWFWASFPWGVVALMGLVVGWSQGRGLDVMRKAVSVSGPCFLLMSALAPMLFFTVAGNTLWTYVLPSLPFTAPLIGRWVAKLESGWLFRGRAVMVGLVPLLLTVFVGVAATGWETLKTEKKLVLFYQQTRKADDSPLLYLDDIPFSARFYSQGAAREVTEEGVIDMQQQGDYRHLYLAVPRDWSARQVAELTGSATRVLENRRYQLLAIEVLQGSQQSVSVASAVVRTCNMRFLLLWCLP</sequence>
<feature type="transmembrane region" description="Helical" evidence="8">
    <location>
        <begin position="87"/>
        <end position="104"/>
    </location>
</feature>
<reference evidence="10 11" key="1">
    <citation type="submission" date="2007-06" db="EMBL/GenBank/DDBJ databases">
        <authorList>
            <person name="Green D."/>
            <person name="Ferriera S."/>
            <person name="Johnson J."/>
            <person name="Kravitz S."/>
            <person name="Beeson K."/>
            <person name="Sutton G."/>
            <person name="Rogers Y.-H."/>
            <person name="Friedman R."/>
            <person name="Frazier M."/>
            <person name="Venter J.C."/>
        </authorList>
    </citation>
    <scope>NUCLEOTIDE SEQUENCE [LARGE SCALE GENOMIC DNA]</scope>
    <source>
        <strain evidence="10 11">DG893</strain>
    </source>
</reference>
<evidence type="ECO:0000256" key="3">
    <source>
        <dbReference type="ARBA" id="ARBA00022676"/>
    </source>
</evidence>
<dbReference type="Pfam" id="PF02366">
    <property type="entry name" value="PMT"/>
    <property type="match status" value="1"/>
</dbReference>
<dbReference type="GO" id="GO:0016763">
    <property type="term" value="F:pentosyltransferase activity"/>
    <property type="evidence" value="ECO:0007669"/>
    <property type="project" value="TreeGrafter"/>
</dbReference>
<name>A6EUM1_9GAMM</name>
<feature type="transmembrane region" description="Helical" evidence="8">
    <location>
        <begin position="206"/>
        <end position="224"/>
    </location>
</feature>
<dbReference type="InterPro" id="IPR050297">
    <property type="entry name" value="LipidA_mod_glycosyltrf_83"/>
</dbReference>
<evidence type="ECO:0000256" key="4">
    <source>
        <dbReference type="ARBA" id="ARBA00022679"/>
    </source>
</evidence>
<dbReference type="EMBL" id="ABCP01000001">
    <property type="protein sequence ID" value="EDM49520.1"/>
    <property type="molecule type" value="Genomic_DNA"/>
</dbReference>
<feature type="transmembrane region" description="Helical" evidence="8">
    <location>
        <begin position="267"/>
        <end position="289"/>
    </location>
</feature>
<dbReference type="GO" id="GO:0006493">
    <property type="term" value="P:protein O-linked glycosylation"/>
    <property type="evidence" value="ECO:0007669"/>
    <property type="project" value="InterPro"/>
</dbReference>